<protein>
    <recommendedName>
        <fullName evidence="2">Conserved oligomeric Golgi complex subunit 5</fullName>
    </recommendedName>
</protein>
<dbReference type="PANTHER" id="PTHR13228:SF3">
    <property type="entry name" value="CONSERVED OLIGOMERIC GOLGI COMPLEX SUBUNIT 5"/>
    <property type="match status" value="1"/>
</dbReference>
<evidence type="ECO:0000259" key="6">
    <source>
        <dbReference type="Pfam" id="PF10392"/>
    </source>
</evidence>
<dbReference type="Pfam" id="PF20649">
    <property type="entry name" value="COG5_C"/>
    <property type="match status" value="1"/>
</dbReference>
<feature type="domain" description="Conserved oligomeric Golgi complex subunit 5 helical" evidence="7">
    <location>
        <begin position="169"/>
        <end position="373"/>
    </location>
</feature>
<dbReference type="Proteomes" id="UP001159428">
    <property type="component" value="Unassembled WGS sequence"/>
</dbReference>
<comment type="subcellular location">
    <subcellularLocation>
        <location evidence="1">Golgi apparatus membrane</location>
        <topology evidence="1">Peripheral membrane protein</topology>
    </subcellularLocation>
</comment>
<dbReference type="InterPro" id="IPR019465">
    <property type="entry name" value="Cog5"/>
</dbReference>
<gene>
    <name evidence="8" type="ORF">PMEA_00005026</name>
</gene>
<evidence type="ECO:0000313" key="9">
    <source>
        <dbReference type="Proteomes" id="UP001159428"/>
    </source>
</evidence>
<comment type="caution">
    <text evidence="8">The sequence shown here is derived from an EMBL/GenBank/DDBJ whole genome shotgun (WGS) entry which is preliminary data.</text>
</comment>
<keyword evidence="5" id="KW-0175">Coiled coil</keyword>
<dbReference type="GO" id="GO:0000139">
    <property type="term" value="C:Golgi membrane"/>
    <property type="evidence" value="ECO:0007669"/>
    <property type="project" value="UniProtKB-SubCell"/>
</dbReference>
<dbReference type="InterPro" id="IPR048485">
    <property type="entry name" value="COG5_helical"/>
</dbReference>
<proteinExistence type="predicted"/>
<evidence type="ECO:0000256" key="2">
    <source>
        <dbReference type="ARBA" id="ARBA00020974"/>
    </source>
</evidence>
<feature type="coiled-coil region" evidence="5">
    <location>
        <begin position="74"/>
        <end position="101"/>
    </location>
</feature>
<organism evidence="8 9">
    <name type="scientific">Pocillopora meandrina</name>
    <dbReference type="NCBI Taxonomy" id="46732"/>
    <lineage>
        <taxon>Eukaryota</taxon>
        <taxon>Metazoa</taxon>
        <taxon>Cnidaria</taxon>
        <taxon>Anthozoa</taxon>
        <taxon>Hexacorallia</taxon>
        <taxon>Scleractinia</taxon>
        <taxon>Astrocoeniina</taxon>
        <taxon>Pocilloporidae</taxon>
        <taxon>Pocillopora</taxon>
    </lineage>
</organism>
<dbReference type="PANTHER" id="PTHR13228">
    <property type="entry name" value="CONSERVED OLIGOMERIC GOLGI COMPLEX COMPONENT 5"/>
    <property type="match status" value="1"/>
</dbReference>
<dbReference type="AlphaFoldDB" id="A0AAU9WEC4"/>
<evidence type="ECO:0000256" key="1">
    <source>
        <dbReference type="ARBA" id="ARBA00004395"/>
    </source>
</evidence>
<reference evidence="8 9" key="1">
    <citation type="submission" date="2022-05" db="EMBL/GenBank/DDBJ databases">
        <authorList>
            <consortium name="Genoscope - CEA"/>
            <person name="William W."/>
        </authorList>
    </citation>
    <scope>NUCLEOTIDE SEQUENCE [LARGE SCALE GENOMIC DNA]</scope>
</reference>
<dbReference type="Pfam" id="PF10392">
    <property type="entry name" value="COG5_N"/>
    <property type="match status" value="1"/>
</dbReference>
<sequence length="807" mass="89251">MDASLEKLLQNDETFKQFLEDNFDDRTYANNIIQSRAISESLARLADGINLLDKELHAQVVEHHEDLLQQATGIETLEGVLQMMQTRINSLKASVERIQQHVVEPYFKIQSRTAQLRRLQEACDILRRVIRVLYLTKRLQGQLQGGAREITKAAQSLSELDYLVQGADLSGIQAIENDLKVAAKARIEVENQAERMLAQGMATQNQTQVATALQVFYNLGSLASTVNEVVDKVRENLTTSVKEALDPNTLSQIQPNAGAGGPGRAAIPTPGNTAAWRATLWTRLEQLMDSIYSACGQVHHLQKVLAKKRDPVTHVCFVEELLKDGKSCITSFWNSVTSILTEEFAQAAQASTFLKQAFEGEYPKLLRLYNDLWSRLQQFSGASNAPTPGIVPQIEPSFSLFPSAEDQFSLSPEQALKNSLAPFEIAYLSRSLSRLLDPINLVFPSGARNPPSKEELASIAKTISSELSVASVDVGLTITVARNVAKTVQLYTAKCEELLVAGPEGNQLYDHVTPAQQKNAAIVNSLFQLHQAVIKIVDGLWSQSPGVAVDAISTGLQGILALINSALDPLLDAISRDLENHIFKMHSEDFTSSTLSRDIADNPDAPCSGYIQDLQDFIIHVQKNYIALYECREILSQRLEEIVCRTIELFVRHASLLRAIGEGGKLKLAADMAQIEFAVGPLCHKVSDLGKSYKLLRSFRPLLFQTSEDIVNNPALGESLPHSVVLHHLFSRAPNELKSPHEVAGWSLGFYSQWLDEHTSEEEKLALIEGTLEAYVQSVRSRGEKEFAPVYPIMLRILQAARATQGS</sequence>
<dbReference type="GO" id="GO:0017119">
    <property type="term" value="C:Golgi transport complex"/>
    <property type="evidence" value="ECO:0007669"/>
    <property type="project" value="InterPro"/>
</dbReference>
<dbReference type="GO" id="GO:0006891">
    <property type="term" value="P:intra-Golgi vesicle-mediated transport"/>
    <property type="evidence" value="ECO:0007669"/>
    <property type="project" value="InterPro"/>
</dbReference>
<keyword evidence="3" id="KW-0333">Golgi apparatus</keyword>
<keyword evidence="9" id="KW-1185">Reference proteome</keyword>
<evidence type="ECO:0000256" key="4">
    <source>
        <dbReference type="ARBA" id="ARBA00023136"/>
    </source>
</evidence>
<evidence type="ECO:0000259" key="7">
    <source>
        <dbReference type="Pfam" id="PF20649"/>
    </source>
</evidence>
<dbReference type="EMBL" id="CALNXJ010000013">
    <property type="protein sequence ID" value="CAH3111841.1"/>
    <property type="molecule type" value="Genomic_DNA"/>
</dbReference>
<keyword evidence="4" id="KW-0472">Membrane</keyword>
<evidence type="ECO:0000256" key="3">
    <source>
        <dbReference type="ARBA" id="ARBA00023034"/>
    </source>
</evidence>
<name>A0AAU9WEC4_9CNID</name>
<accession>A0AAU9WEC4</accession>
<dbReference type="InterPro" id="IPR049176">
    <property type="entry name" value="COG5_N"/>
</dbReference>
<evidence type="ECO:0000256" key="5">
    <source>
        <dbReference type="SAM" id="Coils"/>
    </source>
</evidence>
<feature type="domain" description="Conserved oligomeric Golgi complex subunit 5 N-terminal" evidence="6">
    <location>
        <begin position="16"/>
        <end position="139"/>
    </location>
</feature>
<evidence type="ECO:0000313" key="8">
    <source>
        <dbReference type="EMBL" id="CAH3111841.1"/>
    </source>
</evidence>